<comment type="caution">
    <text evidence="2">The sequence shown here is derived from an EMBL/GenBank/DDBJ whole genome shotgun (WGS) entry which is preliminary data.</text>
</comment>
<dbReference type="PANTHER" id="PTHR33295">
    <property type="entry name" value="ATPASE"/>
    <property type="match status" value="1"/>
</dbReference>
<dbReference type="Pfam" id="PF13635">
    <property type="entry name" value="DUF4143"/>
    <property type="match status" value="1"/>
</dbReference>
<feature type="domain" description="DUF4143" evidence="1">
    <location>
        <begin position="346"/>
        <end position="493"/>
    </location>
</feature>
<dbReference type="RefSeq" id="WP_310925867.1">
    <property type="nucleotide sequence ID" value="NZ_JAMQOP010000005.1"/>
</dbReference>
<proteinExistence type="predicted"/>
<dbReference type="PANTHER" id="PTHR33295:SF7">
    <property type="entry name" value="ATPASE"/>
    <property type="match status" value="1"/>
</dbReference>
<reference evidence="2 3" key="1">
    <citation type="submission" date="2022-06" db="EMBL/GenBank/DDBJ databases">
        <title>Halogeometricum sp. a new haloarchaeum isolate from saline soil.</title>
        <authorList>
            <person name="Strakova D."/>
            <person name="Galisteo C."/>
            <person name="Sanchez-Porro C."/>
            <person name="Ventosa A."/>
        </authorList>
    </citation>
    <scope>NUCLEOTIDE SEQUENCE [LARGE SCALE GENOMIC DNA]</scope>
    <source>
        <strain evidence="2 3">S1BR25-6</strain>
    </source>
</reference>
<accession>A0ABU2GJG7</accession>
<keyword evidence="3" id="KW-1185">Reference proteome</keyword>
<protein>
    <recommendedName>
        <fullName evidence="1">DUF4143 domain-containing protein</fullName>
    </recommendedName>
</protein>
<organism evidence="2 3">
    <name type="scientific">Halogeometricum salsisoli</name>
    <dbReference type="NCBI Taxonomy" id="2950536"/>
    <lineage>
        <taxon>Archaea</taxon>
        <taxon>Methanobacteriati</taxon>
        <taxon>Methanobacteriota</taxon>
        <taxon>Stenosarchaea group</taxon>
        <taxon>Halobacteria</taxon>
        <taxon>Halobacteriales</taxon>
        <taxon>Haloferacaceae</taxon>
        <taxon>Halogeometricum</taxon>
    </lineage>
</organism>
<dbReference type="EMBL" id="JAMQOP010000005">
    <property type="protein sequence ID" value="MDS0300946.1"/>
    <property type="molecule type" value="Genomic_DNA"/>
</dbReference>
<sequence length="617" mass="68254">MSLDPTNAEEGHYLIQRLSDYNPWWEQGAGAAATDEFVSLRSDFYGLHKSIITDENHVFGIAGPDGIGKTDLLRQLISALIDPDFVEKFYRHPGFRDKAHEAVVPPEHILYIPLSATPLIQIQAPAQLRAAIDHFETHYCHSGSETTPSYIILDDLGAITPGNGRGQRVDWATTLADLVTDNSTRRFVLTAVSDSQLKPPLATADLTSTDADELATVSSMLPMKFTDFARFRFRELETTASDNRFSASKARAAFAEAVSTGNATQLANRLNTEVENAVVSGTDLRRELSNYLTIGGFVGLRLAAAGVLTGDQLAPVLRGRGELDINAVQQRALTAFRHMLRERGPELGAVEEPAGLERLCALVAAEHPSTSVQFTTLTDLFDIDRRTLRRKYFGVLSKLYALAPSPEYDNLRPRSVRVYLRDPGIANAFMNRDLNGVLGADADVEAALSKSVLFDHTVRLSYLLNDAHDPKRGVVKFWNGSVGEIDFIPKFNGRPVPMYWARQRNVSNLIDQRNQPGGFAALLEFLNSDASASERDSLDTARYETMTETDIRKRRDYVTNDYHGTLDGDEVYDGEPPFGVMLTTDHGDSTAPVTVHESDGAARPIVRIPQWVYLRLV</sequence>
<dbReference type="Proteomes" id="UP001257060">
    <property type="component" value="Unassembled WGS sequence"/>
</dbReference>
<dbReference type="SUPFAM" id="SSF52540">
    <property type="entry name" value="P-loop containing nucleoside triphosphate hydrolases"/>
    <property type="match status" value="1"/>
</dbReference>
<gene>
    <name evidence="2" type="ORF">NDI76_19550</name>
</gene>
<dbReference type="InterPro" id="IPR025420">
    <property type="entry name" value="DUF4143"/>
</dbReference>
<evidence type="ECO:0000313" key="2">
    <source>
        <dbReference type="EMBL" id="MDS0300946.1"/>
    </source>
</evidence>
<name>A0ABU2GJG7_9EURY</name>
<evidence type="ECO:0000313" key="3">
    <source>
        <dbReference type="Proteomes" id="UP001257060"/>
    </source>
</evidence>
<dbReference type="InterPro" id="IPR027417">
    <property type="entry name" value="P-loop_NTPase"/>
</dbReference>
<evidence type="ECO:0000259" key="1">
    <source>
        <dbReference type="Pfam" id="PF13635"/>
    </source>
</evidence>